<accession>A0A7Y9G7V9</accession>
<sequence>MLHRDLGQGMLCPACLNFVRIAERGNVMKFRNLACLAITALLAAGCAGGAGANSKGDSEKGTKMPKASSFEEIAELLKPALGSCQRMQTTGPGVELQVSDRSRGGKKKAICWYQEQKFAVEFLLIDTDNSTIERFYKNYDSVSSERVGMGFTVRDTGGASDEIEAILRQKLKESGLKFLNCESDFTPYSGIEFVEAKTKGCRYTSVQRF</sequence>
<dbReference type="RefSeq" id="WP_179831754.1">
    <property type="nucleotide sequence ID" value="NZ_BMRD01000005.1"/>
</dbReference>
<dbReference type="Proteomes" id="UP000591272">
    <property type="component" value="Unassembled WGS sequence"/>
</dbReference>
<organism evidence="1 2">
    <name type="scientific">Actinomadura citrea</name>
    <dbReference type="NCBI Taxonomy" id="46158"/>
    <lineage>
        <taxon>Bacteria</taxon>
        <taxon>Bacillati</taxon>
        <taxon>Actinomycetota</taxon>
        <taxon>Actinomycetes</taxon>
        <taxon>Streptosporangiales</taxon>
        <taxon>Thermomonosporaceae</taxon>
        <taxon>Actinomadura</taxon>
    </lineage>
</organism>
<keyword evidence="2" id="KW-1185">Reference proteome</keyword>
<dbReference type="EMBL" id="JACCBT010000001">
    <property type="protein sequence ID" value="NYE10205.1"/>
    <property type="molecule type" value="Genomic_DNA"/>
</dbReference>
<proteinExistence type="predicted"/>
<evidence type="ECO:0000313" key="2">
    <source>
        <dbReference type="Proteomes" id="UP000591272"/>
    </source>
</evidence>
<protein>
    <submittedName>
        <fullName evidence="1">Uncharacterized protein</fullName>
    </submittedName>
</protein>
<reference evidence="1 2" key="1">
    <citation type="submission" date="2020-07" db="EMBL/GenBank/DDBJ databases">
        <title>Sequencing the genomes of 1000 actinobacteria strains.</title>
        <authorList>
            <person name="Klenk H.-P."/>
        </authorList>
    </citation>
    <scope>NUCLEOTIDE SEQUENCE [LARGE SCALE GENOMIC DNA]</scope>
    <source>
        <strain evidence="1 2">DSM 43461</strain>
    </source>
</reference>
<dbReference type="AlphaFoldDB" id="A0A7Y9G7V9"/>
<gene>
    <name evidence="1" type="ORF">BJ999_000501</name>
</gene>
<evidence type="ECO:0000313" key="1">
    <source>
        <dbReference type="EMBL" id="NYE10205.1"/>
    </source>
</evidence>
<comment type="caution">
    <text evidence="1">The sequence shown here is derived from an EMBL/GenBank/DDBJ whole genome shotgun (WGS) entry which is preliminary data.</text>
</comment>
<name>A0A7Y9G7V9_9ACTN</name>